<name>A0A8H8A1U0_9FUNG</name>
<dbReference type="AlphaFoldDB" id="A0A8H8A1U0"/>
<evidence type="ECO:0000313" key="2">
    <source>
        <dbReference type="Proteomes" id="UP000673691"/>
    </source>
</evidence>
<keyword evidence="2" id="KW-1185">Reference proteome</keyword>
<reference evidence="1 2" key="1">
    <citation type="journal article" name="Sci. Rep.">
        <title>Genome-scale phylogenetic analyses confirm Olpidium as the closest living zoosporic fungus to the non-flagellated, terrestrial fungi.</title>
        <authorList>
            <person name="Chang Y."/>
            <person name="Rochon D."/>
            <person name="Sekimoto S."/>
            <person name="Wang Y."/>
            <person name="Chovatia M."/>
            <person name="Sandor L."/>
            <person name="Salamov A."/>
            <person name="Grigoriev I.V."/>
            <person name="Stajich J.E."/>
            <person name="Spatafora J.W."/>
        </authorList>
    </citation>
    <scope>NUCLEOTIDE SEQUENCE [LARGE SCALE GENOMIC DNA]</scope>
    <source>
        <strain evidence="1">S191</strain>
    </source>
</reference>
<dbReference type="EMBL" id="JAEFCI010000653">
    <property type="protein sequence ID" value="KAG5463406.1"/>
    <property type="molecule type" value="Genomic_DNA"/>
</dbReference>
<evidence type="ECO:0000313" key="1">
    <source>
        <dbReference type="EMBL" id="KAG5463406.1"/>
    </source>
</evidence>
<organism evidence="1 2">
    <name type="scientific">Olpidium bornovanus</name>
    <dbReference type="NCBI Taxonomy" id="278681"/>
    <lineage>
        <taxon>Eukaryota</taxon>
        <taxon>Fungi</taxon>
        <taxon>Fungi incertae sedis</taxon>
        <taxon>Olpidiomycota</taxon>
        <taxon>Olpidiomycotina</taxon>
        <taxon>Olpidiomycetes</taxon>
        <taxon>Olpidiales</taxon>
        <taxon>Olpidiaceae</taxon>
        <taxon>Olpidium</taxon>
    </lineage>
</organism>
<proteinExistence type="predicted"/>
<gene>
    <name evidence="1" type="ORF">BJ554DRAFT_7842</name>
</gene>
<dbReference type="Proteomes" id="UP000673691">
    <property type="component" value="Unassembled WGS sequence"/>
</dbReference>
<comment type="caution">
    <text evidence="1">The sequence shown here is derived from an EMBL/GenBank/DDBJ whole genome shotgun (WGS) entry which is preliminary data.</text>
</comment>
<sequence>MLGLRVVRHLPVLRRRGHHLRPRRLPRAAAGSVV</sequence>
<accession>A0A8H8A1U0</accession>
<feature type="non-terminal residue" evidence="1">
    <location>
        <position position="34"/>
    </location>
</feature>
<protein>
    <submittedName>
        <fullName evidence="1">Uncharacterized protein</fullName>
    </submittedName>
</protein>